<dbReference type="PANTHER" id="PTHR13355">
    <property type="entry name" value="GLUCOSAMINE 6-PHOSPHATE N-ACETYLTRANSFERASE"/>
    <property type="match status" value="1"/>
</dbReference>
<proteinExistence type="predicted"/>
<reference evidence="2 3" key="1">
    <citation type="submission" date="2016-06" db="EMBL/GenBank/DDBJ databases">
        <authorList>
            <person name="Kjaerup R.B."/>
            <person name="Dalgaard T.S."/>
            <person name="Juul-Madsen H.R."/>
        </authorList>
    </citation>
    <scope>NUCLEOTIDE SEQUENCE [LARGE SCALE GENOMIC DNA]</scope>
    <source>
        <strain evidence="2 3">373-A1</strain>
    </source>
</reference>
<evidence type="ECO:0000313" key="2">
    <source>
        <dbReference type="EMBL" id="OBY10148.1"/>
    </source>
</evidence>
<organism evidence="2 3">
    <name type="scientific">Clostridium paraputrificum</name>
    <dbReference type="NCBI Taxonomy" id="29363"/>
    <lineage>
        <taxon>Bacteria</taxon>
        <taxon>Bacillati</taxon>
        <taxon>Bacillota</taxon>
        <taxon>Clostridia</taxon>
        <taxon>Eubacteriales</taxon>
        <taxon>Clostridiaceae</taxon>
        <taxon>Clostridium</taxon>
    </lineage>
</organism>
<dbReference type="SUPFAM" id="SSF55729">
    <property type="entry name" value="Acyl-CoA N-acyltransferases (Nat)"/>
    <property type="match status" value="1"/>
</dbReference>
<comment type="caution">
    <text evidence="2">The sequence shown here is derived from an EMBL/GenBank/DDBJ whole genome shotgun (WGS) entry which is preliminary data.</text>
</comment>
<accession>A0A174GSG2</accession>
<keyword evidence="3" id="KW-1185">Reference proteome</keyword>
<dbReference type="AlphaFoldDB" id="A0A174GSG2"/>
<evidence type="ECO:0000313" key="3">
    <source>
        <dbReference type="Proteomes" id="UP000092714"/>
    </source>
</evidence>
<dbReference type="GO" id="GO:0004343">
    <property type="term" value="F:glucosamine 6-phosphate N-acetyltransferase activity"/>
    <property type="evidence" value="ECO:0007669"/>
    <property type="project" value="TreeGrafter"/>
</dbReference>
<dbReference type="PANTHER" id="PTHR13355:SF11">
    <property type="entry name" value="GLUCOSAMINE 6-PHOSPHATE N-ACETYLTRANSFERASE"/>
    <property type="match status" value="1"/>
</dbReference>
<dbReference type="PROSITE" id="PS51186">
    <property type="entry name" value="GNAT"/>
    <property type="match status" value="1"/>
</dbReference>
<keyword evidence="2" id="KW-0808">Transferase</keyword>
<feature type="domain" description="N-acetyltransferase" evidence="1">
    <location>
        <begin position="6"/>
        <end position="147"/>
    </location>
</feature>
<dbReference type="InterPro" id="IPR039143">
    <property type="entry name" value="GNPNAT1-like"/>
</dbReference>
<dbReference type="EMBL" id="MAPZ01000024">
    <property type="protein sequence ID" value="OBY10148.1"/>
    <property type="molecule type" value="Genomic_DNA"/>
</dbReference>
<dbReference type="InterPro" id="IPR000182">
    <property type="entry name" value="GNAT_dom"/>
</dbReference>
<dbReference type="CDD" id="cd04301">
    <property type="entry name" value="NAT_SF"/>
    <property type="match status" value="1"/>
</dbReference>
<dbReference type="RefSeq" id="WP_027098615.1">
    <property type="nucleotide sequence ID" value="NZ_CABHIH010000004.1"/>
</dbReference>
<dbReference type="Pfam" id="PF13673">
    <property type="entry name" value="Acetyltransf_10"/>
    <property type="match status" value="1"/>
</dbReference>
<evidence type="ECO:0000259" key="1">
    <source>
        <dbReference type="PROSITE" id="PS51186"/>
    </source>
</evidence>
<dbReference type="GeneID" id="42776440"/>
<name>A0A174GSG2_9CLOT</name>
<dbReference type="eggNOG" id="COG2153">
    <property type="taxonomic scope" value="Bacteria"/>
</dbReference>
<gene>
    <name evidence="2" type="ORF">CP373A1_11650</name>
</gene>
<protein>
    <submittedName>
        <fullName evidence="2">GNAT family acetyltransferase</fullName>
    </submittedName>
</protein>
<dbReference type="Gene3D" id="3.40.630.30">
    <property type="match status" value="1"/>
</dbReference>
<dbReference type="InterPro" id="IPR016181">
    <property type="entry name" value="Acyl_CoA_acyltransferase"/>
</dbReference>
<sequence length="147" mass="17332">MNWKIKSFYDLTLDELYEICKVRYEVFVCGQKIYQENDFDDVDKKVFHIFLEDEGKIVAYARLIPSGITYDTAAIGRVLVLNEYRRKGIASELMKRSIEFIQKELKENKITLSAQLYAKELYEKVGFKVISDVYEEVDIPHVKMILE</sequence>
<dbReference type="Proteomes" id="UP000092714">
    <property type="component" value="Unassembled WGS sequence"/>
</dbReference>
<dbReference type="OrthoDB" id="9796171at2"/>